<proteinExistence type="inferred from homology"/>
<dbReference type="InterPro" id="IPR029046">
    <property type="entry name" value="LolA/LolB/LppX"/>
</dbReference>
<dbReference type="InterPro" id="IPR004565">
    <property type="entry name" value="OM_lipoprot_LolB"/>
</dbReference>
<comment type="subcellular location">
    <subcellularLocation>
        <location evidence="1">Cell outer membrane</location>
        <topology evidence="1">Lipid-anchor</topology>
    </subcellularLocation>
</comment>
<dbReference type="Pfam" id="PF03550">
    <property type="entry name" value="LolB"/>
    <property type="match status" value="1"/>
</dbReference>
<evidence type="ECO:0000256" key="2">
    <source>
        <dbReference type="ARBA" id="ARBA00009696"/>
    </source>
</evidence>
<keyword evidence="14" id="KW-1185">Reference proteome</keyword>
<comment type="similarity">
    <text evidence="2">Belongs to the LolB family.</text>
</comment>
<keyword evidence="11" id="KW-0998">Cell outer membrane</keyword>
<protein>
    <recommendedName>
        <fullName evidence="4">Outer-membrane lipoprotein LolB</fullName>
    </recommendedName>
</protein>
<dbReference type="AlphaFoldDB" id="F3L4I4"/>
<dbReference type="Proteomes" id="UP000005615">
    <property type="component" value="Unassembled WGS sequence"/>
</dbReference>
<keyword evidence="7" id="KW-0653">Protein transport</keyword>
<evidence type="ECO:0000256" key="9">
    <source>
        <dbReference type="ARBA" id="ARBA00023139"/>
    </source>
</evidence>
<dbReference type="GO" id="GO:0009279">
    <property type="term" value="C:cell outer membrane"/>
    <property type="evidence" value="ECO:0007669"/>
    <property type="project" value="UniProtKB-SubCell"/>
</dbReference>
<dbReference type="Gene3D" id="2.50.20.10">
    <property type="entry name" value="Lipoprotein localisation LolA/LolB/LppX"/>
    <property type="match status" value="1"/>
</dbReference>
<keyword evidence="9" id="KW-0564">Palmitate</keyword>
<evidence type="ECO:0000256" key="4">
    <source>
        <dbReference type="ARBA" id="ARBA00016202"/>
    </source>
</evidence>
<evidence type="ECO:0000313" key="14">
    <source>
        <dbReference type="Proteomes" id="UP000005615"/>
    </source>
</evidence>
<dbReference type="SUPFAM" id="SSF89392">
    <property type="entry name" value="Prokaryotic lipoproteins and lipoprotein localization factors"/>
    <property type="match status" value="1"/>
</dbReference>
<keyword evidence="5" id="KW-0813">Transport</keyword>
<comment type="caution">
    <text evidence="13">The sequence shown here is derived from an EMBL/GenBank/DDBJ whole genome shotgun (WGS) entry which is preliminary data.</text>
</comment>
<evidence type="ECO:0000256" key="3">
    <source>
        <dbReference type="ARBA" id="ARBA00011245"/>
    </source>
</evidence>
<name>F3L4I4_9GAMM</name>
<evidence type="ECO:0000256" key="12">
    <source>
        <dbReference type="ARBA" id="ARBA00023288"/>
    </source>
</evidence>
<evidence type="ECO:0000256" key="11">
    <source>
        <dbReference type="ARBA" id="ARBA00023237"/>
    </source>
</evidence>
<keyword evidence="12" id="KW-0449">Lipoprotein</keyword>
<evidence type="ECO:0000256" key="10">
    <source>
        <dbReference type="ARBA" id="ARBA00023186"/>
    </source>
</evidence>
<dbReference type="GO" id="GO:0015031">
    <property type="term" value="P:protein transport"/>
    <property type="evidence" value="ECO:0007669"/>
    <property type="project" value="UniProtKB-KW"/>
</dbReference>
<gene>
    <name evidence="13" type="ORF">IMCC3088_2585</name>
</gene>
<comment type="subunit">
    <text evidence="3">Monomer.</text>
</comment>
<keyword evidence="10" id="KW-0143">Chaperone</keyword>
<evidence type="ECO:0000256" key="5">
    <source>
        <dbReference type="ARBA" id="ARBA00022448"/>
    </source>
</evidence>
<evidence type="ECO:0000256" key="6">
    <source>
        <dbReference type="ARBA" id="ARBA00022729"/>
    </source>
</evidence>
<dbReference type="STRING" id="2518989.IMCC3088_2585"/>
<sequence>MDTKIAFAGPKESGSGYAHFDYTPGLLSGELSGAFGIGKSRIDCNLRYCNVSSANGDNRLWLDQGNLELQDDVLLPIHLLPDWLLGNDAAQTETLDWRLEVSAWQEQHGVRLPQKLRLSHKSGNTLKIFIVRWTPQK</sequence>
<evidence type="ECO:0000256" key="8">
    <source>
        <dbReference type="ARBA" id="ARBA00023136"/>
    </source>
</evidence>
<evidence type="ECO:0000313" key="13">
    <source>
        <dbReference type="EMBL" id="EGG28723.1"/>
    </source>
</evidence>
<evidence type="ECO:0000256" key="1">
    <source>
        <dbReference type="ARBA" id="ARBA00004459"/>
    </source>
</evidence>
<evidence type="ECO:0000256" key="7">
    <source>
        <dbReference type="ARBA" id="ARBA00022927"/>
    </source>
</evidence>
<keyword evidence="8" id="KW-0472">Membrane</keyword>
<organism evidence="13 14">
    <name type="scientific">Aequoribacter fuscus</name>
    <dbReference type="NCBI Taxonomy" id="2518989"/>
    <lineage>
        <taxon>Bacteria</taxon>
        <taxon>Pseudomonadati</taxon>
        <taxon>Pseudomonadota</taxon>
        <taxon>Gammaproteobacteria</taxon>
        <taxon>Cellvibrionales</taxon>
        <taxon>Halieaceae</taxon>
        <taxon>Aequoribacter</taxon>
    </lineage>
</organism>
<accession>F3L4I4</accession>
<dbReference type="EMBL" id="AEIG01000085">
    <property type="protein sequence ID" value="EGG28723.1"/>
    <property type="molecule type" value="Genomic_DNA"/>
</dbReference>
<keyword evidence="6" id="KW-0732">Signal</keyword>
<reference evidence="13 14" key="1">
    <citation type="journal article" date="2011" name="J. Bacteriol.">
        <title>Genome sequence of strain IMCC3088, a proteorhodopsin-containing marine bacterium belonging to the OM60/NOR5 clade.</title>
        <authorList>
            <person name="Jang Y."/>
            <person name="Oh H.M."/>
            <person name="Kang I."/>
            <person name="Lee K."/>
            <person name="Yang S.J."/>
            <person name="Cho J.C."/>
        </authorList>
    </citation>
    <scope>NUCLEOTIDE SEQUENCE [LARGE SCALE GENOMIC DNA]</scope>
    <source>
        <strain evidence="13 14">IMCC3088</strain>
    </source>
</reference>